<evidence type="ECO:0008006" key="3">
    <source>
        <dbReference type="Google" id="ProtNLM"/>
    </source>
</evidence>
<dbReference type="Proteomes" id="UP000031167">
    <property type="component" value="Unassembled WGS sequence"/>
</dbReference>
<gene>
    <name evidence="1" type="ORF">RM51_03605</name>
</gene>
<name>A0A0B4D795_9FLAO</name>
<keyword evidence="2" id="KW-1185">Reference proteome</keyword>
<evidence type="ECO:0000313" key="1">
    <source>
        <dbReference type="EMBL" id="KIC64627.1"/>
    </source>
</evidence>
<dbReference type="RefSeq" id="WP_039365232.1">
    <property type="nucleotide sequence ID" value="NZ_JWTA01000003.1"/>
</dbReference>
<dbReference type="SUPFAM" id="SSF52172">
    <property type="entry name" value="CheY-like"/>
    <property type="match status" value="1"/>
</dbReference>
<evidence type="ECO:0000313" key="2">
    <source>
        <dbReference type="Proteomes" id="UP000031167"/>
    </source>
</evidence>
<organism evidence="1 2">
    <name type="scientific">Chryseobacterium taiwanense</name>
    <dbReference type="NCBI Taxonomy" id="363331"/>
    <lineage>
        <taxon>Bacteria</taxon>
        <taxon>Pseudomonadati</taxon>
        <taxon>Bacteroidota</taxon>
        <taxon>Flavobacteriia</taxon>
        <taxon>Flavobacteriales</taxon>
        <taxon>Weeksellaceae</taxon>
        <taxon>Chryseobacterium group</taxon>
        <taxon>Chryseobacterium</taxon>
    </lineage>
</organism>
<proteinExistence type="predicted"/>
<dbReference type="InterPro" id="IPR011006">
    <property type="entry name" value="CheY-like_superfamily"/>
</dbReference>
<dbReference type="EMBL" id="JWTA01000003">
    <property type="protein sequence ID" value="KIC64627.1"/>
    <property type="molecule type" value="Genomic_DNA"/>
</dbReference>
<dbReference type="OrthoDB" id="9872348at2"/>
<sequence length="127" mass="14717">MDFTILMYEDDQQYKDSFEYNLQPKVKAKGRDLVIRHRLNGDSIEQDLMMVDPDIIMIDHDLGTITGDELIEILDNTPEHAQVMLIYYSGGETLDDLQETVKKYNCHVQCFTKEGDELENAILGMIR</sequence>
<reference evidence="1 2" key="1">
    <citation type="submission" date="2014-12" db="EMBL/GenBank/DDBJ databases">
        <title>Genome sequencing of Chryseobacterium taiwanense TPW19.</title>
        <authorList>
            <person name="Tan P.W."/>
            <person name="Chan K.-G."/>
        </authorList>
    </citation>
    <scope>NUCLEOTIDE SEQUENCE [LARGE SCALE GENOMIC DNA]</scope>
    <source>
        <strain evidence="1 2">TPW19</strain>
    </source>
</reference>
<comment type="caution">
    <text evidence="1">The sequence shown here is derived from an EMBL/GenBank/DDBJ whole genome shotgun (WGS) entry which is preliminary data.</text>
</comment>
<dbReference type="AlphaFoldDB" id="A0A0B4D795"/>
<accession>A0A0B4D795</accession>
<dbReference type="STRING" id="363331.RM51_03605"/>
<protein>
    <recommendedName>
        <fullName evidence="3">Response regulatory domain-containing protein</fullName>
    </recommendedName>
</protein>